<sequence>MNSKGIRVMACTSTGIAARLLISAQAANSTFLIMDDIRPIQPSTMVLKSSRLLTVGGIQLGGELYDKHCPYMPYISLFPMPLSFLRTPHNTYAKLGQDNATTSQVLYSDHLPLMLVFHQAPQTDTVNFIIPSWRAGTQNPGDS</sequence>
<name>A0A915IPI7_ROMCU</name>
<reference evidence="2" key="1">
    <citation type="submission" date="2022-11" db="UniProtKB">
        <authorList>
            <consortium name="WormBaseParasite"/>
        </authorList>
    </citation>
    <scope>IDENTIFICATION</scope>
</reference>
<dbReference type="WBParaSite" id="nRc.2.0.1.t16103-RA">
    <property type="protein sequence ID" value="nRc.2.0.1.t16103-RA"/>
    <property type="gene ID" value="nRc.2.0.1.g16103"/>
</dbReference>
<evidence type="ECO:0000313" key="1">
    <source>
        <dbReference type="Proteomes" id="UP000887565"/>
    </source>
</evidence>
<dbReference type="Proteomes" id="UP000887565">
    <property type="component" value="Unplaced"/>
</dbReference>
<keyword evidence="1" id="KW-1185">Reference proteome</keyword>
<accession>A0A915IPI7</accession>
<protein>
    <submittedName>
        <fullName evidence="2">Uncharacterized protein</fullName>
    </submittedName>
</protein>
<organism evidence="1 2">
    <name type="scientific">Romanomermis culicivorax</name>
    <name type="common">Nematode worm</name>
    <dbReference type="NCBI Taxonomy" id="13658"/>
    <lineage>
        <taxon>Eukaryota</taxon>
        <taxon>Metazoa</taxon>
        <taxon>Ecdysozoa</taxon>
        <taxon>Nematoda</taxon>
        <taxon>Enoplea</taxon>
        <taxon>Dorylaimia</taxon>
        <taxon>Mermithida</taxon>
        <taxon>Mermithoidea</taxon>
        <taxon>Mermithidae</taxon>
        <taxon>Romanomermis</taxon>
    </lineage>
</organism>
<evidence type="ECO:0000313" key="2">
    <source>
        <dbReference type="WBParaSite" id="nRc.2.0.1.t16103-RA"/>
    </source>
</evidence>
<proteinExistence type="predicted"/>
<dbReference type="AlphaFoldDB" id="A0A915IPI7"/>